<dbReference type="RefSeq" id="WP_071160424.1">
    <property type="nucleotide sequence ID" value="NZ_MBRJ01000079.1"/>
</dbReference>
<dbReference type="Pfam" id="PF01844">
    <property type="entry name" value="HNH"/>
    <property type="match status" value="1"/>
</dbReference>
<dbReference type="CDD" id="cd00085">
    <property type="entry name" value="HNHc"/>
    <property type="match status" value="1"/>
</dbReference>
<comment type="caution">
    <text evidence="2">The sequence shown here is derived from an EMBL/GenBank/DDBJ whole genome shotgun (WGS) entry which is preliminary data.</text>
</comment>
<protein>
    <recommendedName>
        <fullName evidence="1">HNH nuclease domain-containing protein</fullName>
    </recommendedName>
</protein>
<dbReference type="Proteomes" id="UP000180194">
    <property type="component" value="Unassembled WGS sequence"/>
</dbReference>
<dbReference type="Gene3D" id="1.10.30.50">
    <property type="match status" value="1"/>
</dbReference>
<gene>
    <name evidence="2" type="ORF">BBV17_04905</name>
</gene>
<dbReference type="SMART" id="SM00507">
    <property type="entry name" value="HNHc"/>
    <property type="match status" value="1"/>
</dbReference>
<name>A0ABX3CJ39_9BACI</name>
<evidence type="ECO:0000313" key="2">
    <source>
        <dbReference type="EMBL" id="OHX38849.1"/>
    </source>
</evidence>
<proteinExistence type="predicted"/>
<accession>A0ABX3CJ39</accession>
<evidence type="ECO:0000259" key="1">
    <source>
        <dbReference type="SMART" id="SM00507"/>
    </source>
</evidence>
<dbReference type="InterPro" id="IPR003615">
    <property type="entry name" value="HNH_nuc"/>
</dbReference>
<feature type="domain" description="HNH nuclease" evidence="1">
    <location>
        <begin position="104"/>
        <end position="157"/>
    </location>
</feature>
<reference evidence="2 3" key="1">
    <citation type="submission" date="2016-07" db="EMBL/GenBank/DDBJ databases">
        <title>Bacillus oceanisediminis whole genome.</title>
        <authorList>
            <person name="Pal Y."/>
            <person name="Verma A."/>
            <person name="Mual P."/>
            <person name="Srinivasan K."/>
        </authorList>
    </citation>
    <scope>NUCLEOTIDE SEQUENCE [LARGE SCALE GENOMIC DNA]</scope>
    <source>
        <strain evidence="2 3">Bhandara28</strain>
    </source>
</reference>
<evidence type="ECO:0000313" key="3">
    <source>
        <dbReference type="Proteomes" id="UP000180194"/>
    </source>
</evidence>
<sequence>MLVKTIRIANGDVFSKYFIFKCDRCGETIGESDPHIPEEQKHYCWECSFILGKITEVEFLKCSGVSVSNSHASVIDGEILIWIGSKPPWEQTNKDIRSSGKYKEWRTLVFERDKYTCQHCGQVGGELNAHHIKPFAKYENLRFEVSNGLTLCVPCHKNVHRK</sequence>
<organism evidence="2 3">
    <name type="scientific">Cytobacillus oceanisediminis</name>
    <dbReference type="NCBI Taxonomy" id="665099"/>
    <lineage>
        <taxon>Bacteria</taxon>
        <taxon>Bacillati</taxon>
        <taxon>Bacillota</taxon>
        <taxon>Bacilli</taxon>
        <taxon>Bacillales</taxon>
        <taxon>Bacillaceae</taxon>
        <taxon>Cytobacillus</taxon>
    </lineage>
</organism>
<dbReference type="InterPro" id="IPR002711">
    <property type="entry name" value="HNH"/>
</dbReference>
<dbReference type="EMBL" id="MBRJ01000079">
    <property type="protein sequence ID" value="OHX38849.1"/>
    <property type="molecule type" value="Genomic_DNA"/>
</dbReference>
<keyword evidence="3" id="KW-1185">Reference proteome</keyword>